<evidence type="ECO:0000256" key="1">
    <source>
        <dbReference type="SAM" id="MobiDB-lite"/>
    </source>
</evidence>
<reference evidence="2 3" key="1">
    <citation type="journal article" date="2012" name="Genome Biol.">
        <title>The genome of the polar eukaryotic microalga coccomyxa subellipsoidea reveals traits of cold adaptation.</title>
        <authorList>
            <person name="Blanc G."/>
            <person name="Agarkova I."/>
            <person name="Grimwood J."/>
            <person name="Kuo A."/>
            <person name="Brueggeman A."/>
            <person name="Dunigan D."/>
            <person name="Gurnon J."/>
            <person name="Ladunga I."/>
            <person name="Lindquist E."/>
            <person name="Lucas S."/>
            <person name="Pangilinan J."/>
            <person name="Proschold T."/>
            <person name="Salamov A."/>
            <person name="Schmutz J."/>
            <person name="Weeks D."/>
            <person name="Yamada T."/>
            <person name="Claverie J.M."/>
            <person name="Grigoriev I."/>
            <person name="Van Etten J."/>
            <person name="Lomsadze A."/>
            <person name="Borodovsky M."/>
        </authorList>
    </citation>
    <scope>NUCLEOTIDE SEQUENCE [LARGE SCALE GENOMIC DNA]</scope>
    <source>
        <strain evidence="2 3">C-169</strain>
    </source>
</reference>
<feature type="region of interest" description="Disordered" evidence="1">
    <location>
        <begin position="121"/>
        <end position="142"/>
    </location>
</feature>
<feature type="compositionally biased region" description="Polar residues" evidence="1">
    <location>
        <begin position="121"/>
        <end position="132"/>
    </location>
</feature>
<feature type="region of interest" description="Disordered" evidence="1">
    <location>
        <begin position="431"/>
        <end position="459"/>
    </location>
</feature>
<name>I0YNG6_COCSC</name>
<feature type="compositionally biased region" description="Low complexity" evidence="1">
    <location>
        <begin position="267"/>
        <end position="306"/>
    </location>
</feature>
<dbReference type="Proteomes" id="UP000007264">
    <property type="component" value="Unassembled WGS sequence"/>
</dbReference>
<proteinExistence type="predicted"/>
<dbReference type="RefSeq" id="XP_005644479.1">
    <property type="nucleotide sequence ID" value="XM_005644422.1"/>
</dbReference>
<dbReference type="AlphaFoldDB" id="I0YNG6"/>
<dbReference type="GeneID" id="17037909"/>
<dbReference type="KEGG" id="csl:COCSUDRAFT_44337"/>
<protein>
    <submittedName>
        <fullName evidence="2">Uncharacterized protein</fullName>
    </submittedName>
</protein>
<evidence type="ECO:0000313" key="3">
    <source>
        <dbReference type="Proteomes" id="UP000007264"/>
    </source>
</evidence>
<feature type="region of interest" description="Disordered" evidence="1">
    <location>
        <begin position="252"/>
        <end position="326"/>
    </location>
</feature>
<gene>
    <name evidence="2" type="ORF">COCSUDRAFT_44337</name>
</gene>
<evidence type="ECO:0000313" key="2">
    <source>
        <dbReference type="EMBL" id="EIE19935.1"/>
    </source>
</evidence>
<accession>I0YNG6</accession>
<keyword evidence="3" id="KW-1185">Reference proteome</keyword>
<sequence>MEPLELHKAVGSVFRSLDGLSWPGGAHSGAGLDPDLLKWCCPMDTSTEASAPRAEEHNNVKFLDSLSIDHLLTTSHGTGRNRSSLTEDAFLSSLLEPSLLTPDADSAQSCLFPHMDVCPPNSTDASKSMQSPPQAPADSEQDSPWGLAWEAMESRMLGAEDGPQPIYDMSPACSMDLSSHISVDWEGTTTINQACSAQREGSTSSEESCTYLPATFGFAAAKFLPEPAAWAPRADASPAAAKPAAGIACAASAEPPPAAAQPPPAAAQPQPAAAQPQPAATAQLLAAELAGKPSQAAARPAAARVGPAKRRRLRPGFDPLKSRQMQRDYMQRRREREAAVHAAVEEQLQRKAALERDVGALLQRHEHLTSQRPWHEHHEAVKFTAAVASLLPAPAGGSSKAPAADSMPDMLQKFMLEPAATIDQMYSSAGLKPQKEAAQASPASKEAPPVQPPALSDESAAASGAISWRSIVPVTVSAGVPGLTEDQRNEIAALYSTHMERNADLHQDCLDIATKLQLLPGVEGKLTDGMWPNLATHIISSQLSSITRSCQELIAALTTACCQVLSEYQRNYLKALAPSGPLDLRQMCQEIVATGKACTARKAAVKKSPARTASQSLQEPAAGVEAPPASPAADRAALLHDCNMAPHLSSPPAMQDKVQAVAHLNDTGHVSECAQLDSVAGAAGWEAPADLHKRGLLEFLWEVEDGPITNAPISAPTNILLNKGATNQAPLSIPQGANALARSTERSFFGGAQIAAMPPPSKAARKLQGPVSPEPKPQLFHFPAGSAQFPSNPQEQASSFQQIWGPAGFAPCRADSNSNSNLSSVARKGPAWTPSFLENWGFADLSR</sequence>
<organism evidence="2 3">
    <name type="scientific">Coccomyxa subellipsoidea (strain C-169)</name>
    <name type="common">Green microalga</name>
    <dbReference type="NCBI Taxonomy" id="574566"/>
    <lineage>
        <taxon>Eukaryota</taxon>
        <taxon>Viridiplantae</taxon>
        <taxon>Chlorophyta</taxon>
        <taxon>core chlorophytes</taxon>
        <taxon>Trebouxiophyceae</taxon>
        <taxon>Trebouxiophyceae incertae sedis</taxon>
        <taxon>Coccomyxaceae</taxon>
        <taxon>Coccomyxa</taxon>
        <taxon>Coccomyxa subellipsoidea</taxon>
    </lineage>
</organism>
<comment type="caution">
    <text evidence="2">The sequence shown here is derived from an EMBL/GenBank/DDBJ whole genome shotgun (WGS) entry which is preliminary data.</text>
</comment>
<feature type="compositionally biased region" description="Pro residues" evidence="1">
    <location>
        <begin position="254"/>
        <end position="266"/>
    </location>
</feature>
<feature type="region of interest" description="Disordered" evidence="1">
    <location>
        <begin position="609"/>
        <end position="629"/>
    </location>
</feature>
<dbReference type="EMBL" id="AGSI01000017">
    <property type="protein sequence ID" value="EIE19935.1"/>
    <property type="molecule type" value="Genomic_DNA"/>
</dbReference>